<protein>
    <submittedName>
        <fullName evidence="1">Uncharacterized protein</fullName>
    </submittedName>
</protein>
<accession>A0ABD1XF78</accession>
<name>A0ABD1XF78_9MARC</name>
<evidence type="ECO:0000313" key="2">
    <source>
        <dbReference type="Proteomes" id="UP001605036"/>
    </source>
</evidence>
<dbReference type="EMBL" id="JBHFFA010000008">
    <property type="protein sequence ID" value="KAL2607602.1"/>
    <property type="molecule type" value="Genomic_DNA"/>
</dbReference>
<sequence length="108" mass="12491">MLSSNLEDGSHCCRLVWDPPYFFRVSSVEGQRGRDEVAKLQPQLSFNVEKRLKKSFFSTLQVRTSEVFPFLSVVVNSESFSRRGASRERTTERQLYSRLVSRLKAIEA</sequence>
<proteinExistence type="predicted"/>
<organism evidence="1 2">
    <name type="scientific">Riccia fluitans</name>
    <dbReference type="NCBI Taxonomy" id="41844"/>
    <lineage>
        <taxon>Eukaryota</taxon>
        <taxon>Viridiplantae</taxon>
        <taxon>Streptophyta</taxon>
        <taxon>Embryophyta</taxon>
        <taxon>Marchantiophyta</taxon>
        <taxon>Marchantiopsida</taxon>
        <taxon>Marchantiidae</taxon>
        <taxon>Marchantiales</taxon>
        <taxon>Ricciaceae</taxon>
        <taxon>Riccia</taxon>
    </lineage>
</organism>
<evidence type="ECO:0000313" key="1">
    <source>
        <dbReference type="EMBL" id="KAL2607602.1"/>
    </source>
</evidence>
<keyword evidence="2" id="KW-1185">Reference proteome</keyword>
<dbReference type="Proteomes" id="UP001605036">
    <property type="component" value="Unassembled WGS sequence"/>
</dbReference>
<gene>
    <name evidence="1" type="ORF">R1flu_026175</name>
</gene>
<comment type="caution">
    <text evidence="1">The sequence shown here is derived from an EMBL/GenBank/DDBJ whole genome shotgun (WGS) entry which is preliminary data.</text>
</comment>
<dbReference type="AlphaFoldDB" id="A0ABD1XF78"/>
<reference evidence="1 2" key="1">
    <citation type="submission" date="2024-09" db="EMBL/GenBank/DDBJ databases">
        <title>Chromosome-scale assembly of Riccia fluitans.</title>
        <authorList>
            <person name="Paukszto L."/>
            <person name="Sawicki J."/>
            <person name="Karawczyk K."/>
            <person name="Piernik-Szablinska J."/>
            <person name="Szczecinska M."/>
            <person name="Mazdziarz M."/>
        </authorList>
    </citation>
    <scope>NUCLEOTIDE SEQUENCE [LARGE SCALE GENOMIC DNA]</scope>
    <source>
        <strain evidence="1">Rf_01</strain>
        <tissue evidence="1">Aerial parts of the thallus</tissue>
    </source>
</reference>